<dbReference type="AlphaFoldDB" id="H8G644"/>
<dbReference type="GO" id="GO:0016787">
    <property type="term" value="F:hydrolase activity"/>
    <property type="evidence" value="ECO:0007669"/>
    <property type="project" value="UniProtKB-KW"/>
</dbReference>
<dbReference type="Gene3D" id="3.60.15.10">
    <property type="entry name" value="Ribonuclease Z/Hydroxyacylglutathione hydrolase-like"/>
    <property type="match status" value="1"/>
</dbReference>
<dbReference type="InterPro" id="IPR001279">
    <property type="entry name" value="Metallo-B-lactamas"/>
</dbReference>
<reference evidence="2 3" key="1">
    <citation type="journal article" date="2012" name="Stand. Genomic Sci.">
        <title>Genome sequence of the soil bacterium Saccharomonospora azurea type strain (NA-128(T)).</title>
        <authorList>
            <person name="Klenk H.P."/>
            <person name="Held B."/>
            <person name="Lucas S."/>
            <person name="Lapidus A."/>
            <person name="Copeland A."/>
            <person name="Hammon N."/>
            <person name="Pitluck S."/>
            <person name="Goodwin L.A."/>
            <person name="Han C."/>
            <person name="Tapia R."/>
            <person name="Brambilla E.M."/>
            <person name="Potter G."/>
            <person name="Land M."/>
            <person name="Ivanova N."/>
            <person name="Rohde M."/>
            <person name="Goker M."/>
            <person name="Detter J.C."/>
            <person name="Kyrpides N.C."/>
            <person name="Woyke T."/>
        </authorList>
    </citation>
    <scope>NUCLEOTIDE SEQUENCE [LARGE SCALE GENOMIC DNA]</scope>
    <source>
        <strain evidence="2 3">NA-128</strain>
    </source>
</reference>
<keyword evidence="2" id="KW-0378">Hydrolase</keyword>
<sequence>MSLDPAPDTLTFIGTATTLLRLGPFTLLTDPNFLHRGQWVHIGHGVRTRRRTEPAAQPSDLPDLDAVVLSHLHGDHFDTTARRELDRDVPILTTHHAARRLGRSGFTSTAPLRTWNTEVLKKGEATVTVTAVPARHSGTVLDHLVLPPVMGSVLEYRPTPTSSPLRIYLSGDTLPHRQLRPIAERFPSLDLAVMHLGGTRVLGLWLSMNDRHGADLLELLEPAEAVPVHHDDYGLFTSPVSNFLVEVAERRLPTQVRLLRRGESLSLRTER</sequence>
<keyword evidence="3" id="KW-1185">Reference proteome</keyword>
<proteinExistence type="predicted"/>
<evidence type="ECO:0000313" key="2">
    <source>
        <dbReference type="EMBL" id="EHY87204.1"/>
    </source>
</evidence>
<dbReference type="Pfam" id="PF12706">
    <property type="entry name" value="Lactamase_B_2"/>
    <property type="match status" value="1"/>
</dbReference>
<dbReference type="HOGENOM" id="CLU_051050_0_0_11"/>
<accession>H8G644</accession>
<dbReference type="InterPro" id="IPR036866">
    <property type="entry name" value="RibonucZ/Hydroxyglut_hydro"/>
</dbReference>
<dbReference type="PANTHER" id="PTHR43546:SF7">
    <property type="entry name" value="METALLO-BETA-LACTAMASE DOMAIN-CONTAINING PROTEIN"/>
    <property type="match status" value="1"/>
</dbReference>
<name>H8G644_9PSEU</name>
<feature type="domain" description="Metallo-beta-lactamase" evidence="1">
    <location>
        <begin position="48"/>
        <end position="230"/>
    </location>
</feature>
<dbReference type="EMBL" id="CM001466">
    <property type="protein sequence ID" value="EHY87204.1"/>
    <property type="molecule type" value="Genomic_DNA"/>
</dbReference>
<dbReference type="RefSeq" id="WP_005437832.1">
    <property type="nucleotide sequence ID" value="NZ_CM001466.1"/>
</dbReference>
<gene>
    <name evidence="2" type="ORF">SacazDRAFT_00217</name>
</gene>
<organism evidence="2 3">
    <name type="scientific">Saccharomonospora azurea NA-128</name>
    <dbReference type="NCBI Taxonomy" id="882081"/>
    <lineage>
        <taxon>Bacteria</taxon>
        <taxon>Bacillati</taxon>
        <taxon>Actinomycetota</taxon>
        <taxon>Actinomycetes</taxon>
        <taxon>Pseudonocardiales</taxon>
        <taxon>Pseudonocardiaceae</taxon>
        <taxon>Saccharomonospora</taxon>
    </lineage>
</organism>
<dbReference type="SUPFAM" id="SSF56281">
    <property type="entry name" value="Metallo-hydrolase/oxidoreductase"/>
    <property type="match status" value="1"/>
</dbReference>
<dbReference type="Proteomes" id="UP000004705">
    <property type="component" value="Chromosome"/>
</dbReference>
<dbReference type="PANTHER" id="PTHR43546">
    <property type="entry name" value="UPF0173 METAL-DEPENDENT HYDROLASE MJ1163-RELATED"/>
    <property type="match status" value="1"/>
</dbReference>
<dbReference type="OrthoDB" id="3204284at2"/>
<evidence type="ECO:0000259" key="1">
    <source>
        <dbReference type="Pfam" id="PF12706"/>
    </source>
</evidence>
<protein>
    <submittedName>
        <fullName evidence="2">Zn-dependent hydrolase of beta-lactamase fold</fullName>
    </submittedName>
</protein>
<evidence type="ECO:0000313" key="3">
    <source>
        <dbReference type="Proteomes" id="UP000004705"/>
    </source>
</evidence>
<dbReference type="InterPro" id="IPR050114">
    <property type="entry name" value="UPF0173_UPF0282_UlaG_hydrolase"/>
</dbReference>